<feature type="compositionally biased region" description="Acidic residues" evidence="6">
    <location>
        <begin position="381"/>
        <end position="392"/>
    </location>
</feature>
<proteinExistence type="predicted"/>
<dbReference type="Pfam" id="PF13015">
    <property type="entry name" value="PRKCSH_1"/>
    <property type="match status" value="1"/>
</dbReference>
<keyword evidence="10" id="KW-1185">Reference proteome</keyword>
<evidence type="ECO:0000259" key="8">
    <source>
        <dbReference type="PROSITE" id="PS51914"/>
    </source>
</evidence>
<dbReference type="Gene3D" id="2.70.130.10">
    <property type="entry name" value="Mannose-6-phosphate receptor binding domain"/>
    <property type="match status" value="1"/>
</dbReference>
<keyword evidence="5" id="KW-0175">Coiled coil</keyword>
<evidence type="ECO:0000256" key="6">
    <source>
        <dbReference type="SAM" id="MobiDB-lite"/>
    </source>
</evidence>
<name>A0AAV8TVK9_9ROSI</name>
<dbReference type="CDD" id="cd00112">
    <property type="entry name" value="LDLa"/>
    <property type="match status" value="1"/>
</dbReference>
<evidence type="ECO:0000313" key="10">
    <source>
        <dbReference type="Proteomes" id="UP001159364"/>
    </source>
</evidence>
<evidence type="ECO:0000256" key="4">
    <source>
        <dbReference type="ARBA" id="ARBA00023157"/>
    </source>
</evidence>
<dbReference type="Pfam" id="PF12999">
    <property type="entry name" value="PRKCSH-like"/>
    <property type="match status" value="1"/>
</dbReference>
<evidence type="ECO:0000256" key="3">
    <source>
        <dbReference type="ARBA" id="ARBA00022824"/>
    </source>
</evidence>
<keyword evidence="2 7" id="KW-0732">Signal</keyword>
<keyword evidence="4" id="KW-1015">Disulfide bond</keyword>
<dbReference type="InterPro" id="IPR009011">
    <property type="entry name" value="Man6P_isomerase_rcpt-bd_dom_sf"/>
</dbReference>
<dbReference type="InterPro" id="IPR044865">
    <property type="entry name" value="MRH_dom"/>
</dbReference>
<dbReference type="GO" id="GO:0006491">
    <property type="term" value="P:N-glycan processing"/>
    <property type="evidence" value="ECO:0007669"/>
    <property type="project" value="TreeGrafter"/>
</dbReference>
<feature type="signal peptide" evidence="7">
    <location>
        <begin position="1"/>
        <end position="27"/>
    </location>
</feature>
<dbReference type="PANTHER" id="PTHR12630:SF1">
    <property type="entry name" value="GLUCOSIDASE 2 SUBUNIT BETA"/>
    <property type="match status" value="1"/>
</dbReference>
<feature type="compositionally biased region" description="Basic and acidic residues" evidence="6">
    <location>
        <begin position="204"/>
        <end position="244"/>
    </location>
</feature>
<feature type="compositionally biased region" description="Basic and acidic residues" evidence="6">
    <location>
        <begin position="308"/>
        <end position="326"/>
    </location>
</feature>
<dbReference type="PANTHER" id="PTHR12630">
    <property type="entry name" value="N-LINKED OLIGOSACCHARIDE PROCESSING"/>
    <property type="match status" value="1"/>
</dbReference>
<dbReference type="GO" id="GO:0017177">
    <property type="term" value="C:glucosidase II complex"/>
    <property type="evidence" value="ECO:0007669"/>
    <property type="project" value="TreeGrafter"/>
</dbReference>
<comment type="caution">
    <text evidence="9">The sequence shown here is derived from an EMBL/GenBank/DDBJ whole genome shotgun (WGS) entry which is preliminary data.</text>
</comment>
<protein>
    <recommendedName>
        <fullName evidence="1">Glucosidase 2 subunit beta</fullName>
    </recommendedName>
</protein>
<dbReference type="PROSITE" id="PS51914">
    <property type="entry name" value="MRH"/>
    <property type="match status" value="1"/>
</dbReference>
<evidence type="ECO:0000313" key="9">
    <source>
        <dbReference type="EMBL" id="KAJ8770109.1"/>
    </source>
</evidence>
<gene>
    <name evidence="9" type="ORF">K2173_011204</name>
</gene>
<feature type="compositionally biased region" description="Polar residues" evidence="6">
    <location>
        <begin position="294"/>
        <end position="307"/>
    </location>
</feature>
<dbReference type="InterPro" id="IPR028146">
    <property type="entry name" value="PRKCSH_N"/>
</dbReference>
<dbReference type="InterPro" id="IPR039794">
    <property type="entry name" value="Gtb1-like"/>
</dbReference>
<feature type="region of interest" description="Disordered" evidence="6">
    <location>
        <begin position="199"/>
        <end position="459"/>
    </location>
</feature>
<dbReference type="Proteomes" id="UP001159364">
    <property type="component" value="Linkage Group LG03"/>
</dbReference>
<feature type="chain" id="PRO_5044012473" description="Glucosidase 2 subunit beta" evidence="7">
    <location>
        <begin position="28"/>
        <end position="658"/>
    </location>
</feature>
<sequence length="658" mass="74509">MRVDVSGFLLGMLFLLLNTSRITVRSAIPIDPFYGISPQDDNYYRVSSDFIRCKDGSKNFSKAQLNDDFCDCPDDASDEPGTSACPGGKFYCRNAAHTPIFIFSSRVNDGVCDCCDGSDEYDGQVNCQNTCWEAGKAARDKLKKKIATYKDGVALRRREIELAKLGIAKDEAELAKLRDEEKILKGWFNSLKVAQRADRKGRRERMFGERKKRKEAEEKVNDQDKQIERESKQETAESINDDKVGNSGDSSADEDPAVQHVDYVADEAHDALKSEGSTVSGVEQHVADEKKDSVSQQSKDGSLSISETGHDAGSEVSHDQAKKVDIEISETTEGLSKEELGRLVASRWTGTAEKKNEEVNSVESDYTKDHEEHEDMPQEKLDDDGYTSETDDDTGKYDDIDAEDDAHEPYVEEIHDDTSSSYNHDSYDDSDAEDDTHEAYEEEIHDDTSSSYSHDSYDDSDFSDNPSWLEKIQQTVRNILQAVNLFQTPVSLSDAARVRKEYEKSSTKLSKLQSKISSLTRKLKHDFGREKEFYSFYDRCFESKENQYVYKICPFKQASQVEGYSTTSLGQWDKFEDSHRVMVFSNGDKCWNGPDRSLKMKLRCGLTNEVTEVDEPSRCEYVGLLYTPALCVEERLKELEGKLERMNKEQADVGHDEL</sequence>
<evidence type="ECO:0000256" key="2">
    <source>
        <dbReference type="ARBA" id="ARBA00022729"/>
    </source>
</evidence>
<feature type="coiled-coil region" evidence="5">
    <location>
        <begin position="629"/>
        <end position="656"/>
    </location>
</feature>
<organism evidence="9 10">
    <name type="scientific">Erythroxylum novogranatense</name>
    <dbReference type="NCBI Taxonomy" id="1862640"/>
    <lineage>
        <taxon>Eukaryota</taxon>
        <taxon>Viridiplantae</taxon>
        <taxon>Streptophyta</taxon>
        <taxon>Embryophyta</taxon>
        <taxon>Tracheophyta</taxon>
        <taxon>Spermatophyta</taxon>
        <taxon>Magnoliopsida</taxon>
        <taxon>eudicotyledons</taxon>
        <taxon>Gunneridae</taxon>
        <taxon>Pentapetalae</taxon>
        <taxon>rosids</taxon>
        <taxon>fabids</taxon>
        <taxon>Malpighiales</taxon>
        <taxon>Erythroxylaceae</taxon>
        <taxon>Erythroxylum</taxon>
    </lineage>
</organism>
<feature type="compositionally biased region" description="Acidic residues" evidence="6">
    <location>
        <begin position="428"/>
        <end position="445"/>
    </location>
</feature>
<keyword evidence="3" id="KW-0256">Endoplasmic reticulum</keyword>
<feature type="domain" description="MRH" evidence="8">
    <location>
        <begin position="538"/>
        <end position="633"/>
    </location>
</feature>
<feature type="compositionally biased region" description="Basic and acidic residues" evidence="6">
    <location>
        <begin position="407"/>
        <end position="418"/>
    </location>
</feature>
<evidence type="ECO:0000256" key="1">
    <source>
        <dbReference type="ARBA" id="ARBA00022387"/>
    </source>
</evidence>
<accession>A0AAV8TVK9</accession>
<feature type="coiled-coil region" evidence="5">
    <location>
        <begin position="495"/>
        <end position="522"/>
    </location>
</feature>
<reference evidence="9 10" key="1">
    <citation type="submission" date="2021-09" db="EMBL/GenBank/DDBJ databases">
        <title>Genomic insights and catalytic innovation underlie evolution of tropane alkaloids biosynthesis.</title>
        <authorList>
            <person name="Wang Y.-J."/>
            <person name="Tian T."/>
            <person name="Huang J.-P."/>
            <person name="Huang S.-X."/>
        </authorList>
    </citation>
    <scope>NUCLEOTIDE SEQUENCE [LARGE SCALE GENOMIC DNA]</scope>
    <source>
        <strain evidence="9">KIB-2018</strain>
        <tissue evidence="9">Leaf</tissue>
    </source>
</reference>
<evidence type="ECO:0000256" key="7">
    <source>
        <dbReference type="SAM" id="SignalP"/>
    </source>
</evidence>
<dbReference type="AlphaFoldDB" id="A0AAV8TVK9"/>
<dbReference type="InterPro" id="IPR036607">
    <property type="entry name" value="PRKCSH"/>
</dbReference>
<feature type="compositionally biased region" description="Basic and acidic residues" evidence="6">
    <location>
        <begin position="365"/>
        <end position="380"/>
    </location>
</feature>
<dbReference type="EMBL" id="JAIWQS010000003">
    <property type="protein sequence ID" value="KAJ8770109.1"/>
    <property type="molecule type" value="Genomic_DNA"/>
</dbReference>
<evidence type="ECO:0000256" key="5">
    <source>
        <dbReference type="SAM" id="Coils"/>
    </source>
</evidence>
<dbReference type="InterPro" id="IPR002172">
    <property type="entry name" value="LDrepeatLR_classA_rpt"/>
</dbReference>
<dbReference type="SUPFAM" id="SSF50911">
    <property type="entry name" value="Mannose 6-phosphate receptor domain"/>
    <property type="match status" value="1"/>
</dbReference>